<keyword evidence="5 9" id="KW-0812">Transmembrane</keyword>
<evidence type="ECO:0000256" key="2">
    <source>
        <dbReference type="ARBA" id="ARBA00022475"/>
    </source>
</evidence>
<evidence type="ECO:0000256" key="8">
    <source>
        <dbReference type="SAM" id="MobiDB-lite"/>
    </source>
</evidence>
<feature type="region of interest" description="Disordered" evidence="8">
    <location>
        <begin position="1"/>
        <end position="28"/>
    </location>
</feature>
<comment type="subcellular location">
    <subcellularLocation>
        <location evidence="1">Cell membrane</location>
        <topology evidence="1">Multi-pass membrane protein</topology>
    </subcellularLocation>
</comment>
<feature type="transmembrane region" description="Helical" evidence="9">
    <location>
        <begin position="298"/>
        <end position="315"/>
    </location>
</feature>
<feature type="transmembrane region" description="Helical" evidence="9">
    <location>
        <begin position="102"/>
        <end position="123"/>
    </location>
</feature>
<keyword evidence="2" id="KW-1003">Cell membrane</keyword>
<feature type="domain" description="Glycosyltransferase RgtA/B/C/D-like" evidence="10">
    <location>
        <begin position="81"/>
        <end position="241"/>
    </location>
</feature>
<proteinExistence type="predicted"/>
<keyword evidence="7 9" id="KW-0472">Membrane</keyword>
<dbReference type="Pfam" id="PF13231">
    <property type="entry name" value="PMT_2"/>
    <property type="match status" value="1"/>
</dbReference>
<evidence type="ECO:0000256" key="7">
    <source>
        <dbReference type="ARBA" id="ARBA00023136"/>
    </source>
</evidence>
<dbReference type="EMBL" id="JAENHO010000013">
    <property type="protein sequence ID" value="MBL7260169.1"/>
    <property type="molecule type" value="Genomic_DNA"/>
</dbReference>
<evidence type="ECO:0000256" key="6">
    <source>
        <dbReference type="ARBA" id="ARBA00022989"/>
    </source>
</evidence>
<gene>
    <name evidence="11" type="ORF">JKJ07_38305</name>
</gene>
<dbReference type="PANTHER" id="PTHR33908">
    <property type="entry name" value="MANNOSYLTRANSFERASE YKCB-RELATED"/>
    <property type="match status" value="1"/>
</dbReference>
<feature type="transmembrane region" description="Helical" evidence="9">
    <location>
        <begin position="182"/>
        <end position="211"/>
    </location>
</feature>
<evidence type="ECO:0000256" key="3">
    <source>
        <dbReference type="ARBA" id="ARBA00022676"/>
    </source>
</evidence>
<keyword evidence="3" id="KW-0328">Glycosyltransferase</keyword>
<evidence type="ECO:0000259" key="10">
    <source>
        <dbReference type="Pfam" id="PF13231"/>
    </source>
</evidence>
<dbReference type="PANTHER" id="PTHR33908:SF11">
    <property type="entry name" value="MEMBRANE PROTEIN"/>
    <property type="match status" value="1"/>
</dbReference>
<dbReference type="InterPro" id="IPR038731">
    <property type="entry name" value="RgtA/B/C-like"/>
</dbReference>
<evidence type="ECO:0000256" key="5">
    <source>
        <dbReference type="ARBA" id="ARBA00022692"/>
    </source>
</evidence>
<keyword evidence="6 9" id="KW-1133">Transmembrane helix</keyword>
<feature type="transmembrane region" description="Helical" evidence="9">
    <location>
        <begin position="321"/>
        <end position="338"/>
    </location>
</feature>
<keyword evidence="4" id="KW-0808">Transferase</keyword>
<dbReference type="RefSeq" id="WP_202996872.1">
    <property type="nucleotide sequence ID" value="NZ_JAENHO010000013.1"/>
</dbReference>
<feature type="compositionally biased region" description="Basic and acidic residues" evidence="8">
    <location>
        <begin position="13"/>
        <end position="28"/>
    </location>
</feature>
<name>A0ABS1W0D0_9ACTN</name>
<evidence type="ECO:0000256" key="1">
    <source>
        <dbReference type="ARBA" id="ARBA00004651"/>
    </source>
</evidence>
<evidence type="ECO:0000313" key="12">
    <source>
        <dbReference type="Proteomes" id="UP000598996"/>
    </source>
</evidence>
<dbReference type="Proteomes" id="UP000598996">
    <property type="component" value="Unassembled WGS sequence"/>
</dbReference>
<protein>
    <submittedName>
        <fullName evidence="11">Glycosyltransferase family 39 protein</fullName>
    </submittedName>
</protein>
<comment type="caution">
    <text evidence="11">The sequence shown here is derived from an EMBL/GenBank/DDBJ whole genome shotgun (WGS) entry which is preliminary data.</text>
</comment>
<evidence type="ECO:0000256" key="9">
    <source>
        <dbReference type="SAM" id="Phobius"/>
    </source>
</evidence>
<accession>A0ABS1W0D0</accession>
<feature type="transmembrane region" description="Helical" evidence="9">
    <location>
        <begin position="350"/>
        <end position="369"/>
    </location>
</feature>
<reference evidence="11 12" key="1">
    <citation type="submission" date="2021-01" db="EMBL/GenBank/DDBJ databases">
        <title>Actinoplanes sp. nov. LDG1-01 isolated from lichen.</title>
        <authorList>
            <person name="Saeng-In P."/>
            <person name="Phongsopitanun W."/>
            <person name="Kanchanasin P."/>
            <person name="Yuki M."/>
            <person name="Kudo T."/>
            <person name="Ohkuma M."/>
            <person name="Tanasupawat S."/>
        </authorList>
    </citation>
    <scope>NUCLEOTIDE SEQUENCE [LARGE SCALE GENOMIC DNA]</scope>
    <source>
        <strain evidence="11 12">LDG1-01</strain>
    </source>
</reference>
<evidence type="ECO:0000313" key="11">
    <source>
        <dbReference type="EMBL" id="MBL7260169.1"/>
    </source>
</evidence>
<keyword evidence="12" id="KW-1185">Reference proteome</keyword>
<feature type="transmembrane region" description="Helical" evidence="9">
    <location>
        <begin position="223"/>
        <end position="244"/>
    </location>
</feature>
<feature type="transmembrane region" description="Helical" evidence="9">
    <location>
        <begin position="36"/>
        <end position="54"/>
    </location>
</feature>
<organism evidence="11 12">
    <name type="scientific">Paractinoplanes lichenicola</name>
    <dbReference type="NCBI Taxonomy" id="2802976"/>
    <lineage>
        <taxon>Bacteria</taxon>
        <taxon>Bacillati</taxon>
        <taxon>Actinomycetota</taxon>
        <taxon>Actinomycetes</taxon>
        <taxon>Micromonosporales</taxon>
        <taxon>Micromonosporaceae</taxon>
        <taxon>Paractinoplanes</taxon>
    </lineage>
</organism>
<evidence type="ECO:0000256" key="4">
    <source>
        <dbReference type="ARBA" id="ARBA00022679"/>
    </source>
</evidence>
<sequence>MSTQSGAGTGADARIEPPRTSTPDDRPVDVAALPPFAWRWVAPVAVALGALMLATSGRYGYQGDELYFLGAGAHPAWGYADNPPLMPWLAATLDALSGGSLVALRVPSALMAAGTALMIALTARELGGRGRAQLTAALAWAVTPLTMFAGHTLSASTVDILAWTTVVWVLVAWCRRRDDRLLVLAVVASAVAMQAKYSIVFLWAAVALAALVVGPRRLLGRPVLLIGGVVVAASLVPGLLWQAAHGWPQLEMTGVLAAEGYGPVSFFGTFVYFAGLLLVVLMAVGLWSLLRSPEYARYRFLGWSAVLLFVLFLVQDAPSRYVAGMFGLLWAVGAVRLQDRGGARWWRWTVSWPVFAVIGAISVVVHLPVLPAAQAIPAPGAPNNPQAAETVGWPELVAATRAAYDAVPEAQRPHTVIIAQYYTSAGALDHLGPAAGLPPVYSSHRGYWYFGAPPDDTTTALYVGTDPTAMRAIYNDVREVSRSAPGPATTADIPVYLGTGARQSWSAAWPTLRHLL</sequence>
<dbReference type="InterPro" id="IPR050297">
    <property type="entry name" value="LipidA_mod_glycosyltrf_83"/>
</dbReference>
<feature type="transmembrane region" description="Helical" evidence="9">
    <location>
        <begin position="264"/>
        <end position="286"/>
    </location>
</feature>